<keyword evidence="2" id="KW-0479">Metal-binding</keyword>
<evidence type="ECO:0000259" key="5">
    <source>
        <dbReference type="Pfam" id="PF13470"/>
    </source>
</evidence>
<evidence type="ECO:0000313" key="7">
    <source>
        <dbReference type="Proteomes" id="UP000310263"/>
    </source>
</evidence>
<evidence type="ECO:0000313" key="6">
    <source>
        <dbReference type="EMBL" id="TGY63185.1"/>
    </source>
</evidence>
<dbReference type="Proteomes" id="UP000310263">
    <property type="component" value="Unassembled WGS sequence"/>
</dbReference>
<keyword evidence="7" id="KW-1185">Reference proteome</keyword>
<dbReference type="GO" id="GO:0046872">
    <property type="term" value="F:metal ion binding"/>
    <property type="evidence" value="ECO:0007669"/>
    <property type="project" value="UniProtKB-KW"/>
</dbReference>
<dbReference type="AlphaFoldDB" id="A0A4S2F2Z9"/>
<dbReference type="GO" id="GO:0004518">
    <property type="term" value="F:nuclease activity"/>
    <property type="evidence" value="ECO:0007669"/>
    <property type="project" value="UniProtKB-KW"/>
</dbReference>
<evidence type="ECO:0000256" key="2">
    <source>
        <dbReference type="ARBA" id="ARBA00022723"/>
    </source>
</evidence>
<keyword evidence="1" id="KW-0540">Nuclease</keyword>
<dbReference type="OrthoDB" id="3174195at2"/>
<dbReference type="InterPro" id="IPR002716">
    <property type="entry name" value="PIN_dom"/>
</dbReference>
<evidence type="ECO:0000256" key="4">
    <source>
        <dbReference type="ARBA" id="ARBA00022842"/>
    </source>
</evidence>
<proteinExistence type="predicted"/>
<name>A0A4S2F2Z9_9ACTN</name>
<protein>
    <submittedName>
        <fullName evidence="6">PIN domain-containing protein</fullName>
    </submittedName>
</protein>
<comment type="caution">
    <text evidence="6">The sequence shown here is derived from an EMBL/GenBank/DDBJ whole genome shotgun (WGS) entry which is preliminary data.</text>
</comment>
<keyword evidence="3" id="KW-0378">Hydrolase</keyword>
<feature type="domain" description="PIN" evidence="5">
    <location>
        <begin position="15"/>
        <end position="128"/>
    </location>
</feature>
<dbReference type="SUPFAM" id="SSF88723">
    <property type="entry name" value="PIN domain-like"/>
    <property type="match status" value="1"/>
</dbReference>
<dbReference type="Pfam" id="PF13470">
    <property type="entry name" value="PIN_3"/>
    <property type="match status" value="1"/>
</dbReference>
<evidence type="ECO:0000256" key="3">
    <source>
        <dbReference type="ARBA" id="ARBA00022801"/>
    </source>
</evidence>
<dbReference type="Gene3D" id="3.40.50.1010">
    <property type="entry name" value="5'-nuclease"/>
    <property type="match status" value="1"/>
</dbReference>
<reference evidence="6 7" key="1">
    <citation type="submission" date="2019-04" db="EMBL/GenBank/DDBJ databases">
        <title>Microbes associate with the intestines of laboratory mice.</title>
        <authorList>
            <person name="Navarre W."/>
            <person name="Wong E."/>
            <person name="Huang K."/>
            <person name="Tropini C."/>
            <person name="Ng K."/>
            <person name="Yu B."/>
        </authorList>
    </citation>
    <scope>NUCLEOTIDE SEQUENCE [LARGE SCALE GENOMIC DNA]</scope>
    <source>
        <strain evidence="6 7">NM07_P-09</strain>
    </source>
</reference>
<dbReference type="InterPro" id="IPR029060">
    <property type="entry name" value="PIN-like_dom_sf"/>
</dbReference>
<gene>
    <name evidence="6" type="ORF">E5334_01395</name>
</gene>
<dbReference type="EMBL" id="SRYE01000001">
    <property type="protein sequence ID" value="TGY63185.1"/>
    <property type="molecule type" value="Genomic_DNA"/>
</dbReference>
<keyword evidence="4" id="KW-0460">Magnesium</keyword>
<accession>A0A4S2F2Z9</accession>
<dbReference type="CDD" id="cd09854">
    <property type="entry name" value="PIN_VapC-like"/>
    <property type="match status" value="1"/>
</dbReference>
<evidence type="ECO:0000256" key="1">
    <source>
        <dbReference type="ARBA" id="ARBA00022722"/>
    </source>
</evidence>
<sequence>MLGARWQRGGAVTTRLFLDTCVLVDYFAKREPFFDATVKLRVAQMLGDVQLWCSAKSFTDVFYIVACEVGSEDLQRAFYESLDFLHVASVDAGCIREACVWGWEDFEDCLVALTAKECRADVLLTRDASGFEKSPVPVMTPREYLERLQEEQGIWYVTETL</sequence>
<organism evidence="6 7">
    <name type="scientific">Muricaecibacterium torontonense</name>
    <dbReference type="NCBI Taxonomy" id="3032871"/>
    <lineage>
        <taxon>Bacteria</taxon>
        <taxon>Bacillati</taxon>
        <taxon>Actinomycetota</taxon>
        <taxon>Coriobacteriia</taxon>
        <taxon>Coriobacteriales</taxon>
        <taxon>Atopobiaceae</taxon>
        <taxon>Muricaecibacterium</taxon>
    </lineage>
</organism>
<dbReference type="GO" id="GO:0016787">
    <property type="term" value="F:hydrolase activity"/>
    <property type="evidence" value="ECO:0007669"/>
    <property type="project" value="UniProtKB-KW"/>
</dbReference>